<gene>
    <name evidence="2" type="ORF">Golob_016808</name>
</gene>
<reference evidence="2 3" key="1">
    <citation type="journal article" date="2019" name="Genome Biol. Evol.">
        <title>Insights into the evolution of the New World diploid cottons (Gossypium, subgenus Houzingenia) based on genome sequencing.</title>
        <authorList>
            <person name="Grover C.E."/>
            <person name="Arick M.A. 2nd"/>
            <person name="Thrash A."/>
            <person name="Conover J.L."/>
            <person name="Sanders W.S."/>
            <person name="Peterson D.G."/>
            <person name="Frelichowski J.E."/>
            <person name="Scheffler J.A."/>
            <person name="Scheffler B.E."/>
            <person name="Wendel J.F."/>
        </authorList>
    </citation>
    <scope>NUCLEOTIDE SEQUENCE [LARGE SCALE GENOMIC DNA]</scope>
    <source>
        <strain evidence="2">157</strain>
        <tissue evidence="2">Leaf</tissue>
    </source>
</reference>
<dbReference type="Proteomes" id="UP000593572">
    <property type="component" value="Unassembled WGS sequence"/>
</dbReference>
<keyword evidence="3" id="KW-1185">Reference proteome</keyword>
<comment type="caution">
    <text evidence="2">The sequence shown here is derived from an EMBL/GenBank/DDBJ whole genome shotgun (WGS) entry which is preliminary data.</text>
</comment>
<protein>
    <submittedName>
        <fullName evidence="2">Uncharacterized protein</fullName>
    </submittedName>
</protein>
<dbReference type="EMBL" id="JABEZX010000007">
    <property type="protein sequence ID" value="MBA0559867.1"/>
    <property type="molecule type" value="Genomic_DNA"/>
</dbReference>
<sequence>MEQLIEDLEQRLLVECCLIRIGIGFSALIVFSKNATSLRLNFGVFWMA</sequence>
<name>A0A7J8M589_9ROSI</name>
<keyword evidence="1" id="KW-0472">Membrane</keyword>
<evidence type="ECO:0000313" key="3">
    <source>
        <dbReference type="Proteomes" id="UP000593572"/>
    </source>
</evidence>
<proteinExistence type="predicted"/>
<keyword evidence="1" id="KW-0812">Transmembrane</keyword>
<keyword evidence="1" id="KW-1133">Transmembrane helix</keyword>
<accession>A0A7J8M589</accession>
<evidence type="ECO:0000256" key="1">
    <source>
        <dbReference type="SAM" id="Phobius"/>
    </source>
</evidence>
<dbReference type="AlphaFoldDB" id="A0A7J8M589"/>
<evidence type="ECO:0000313" key="2">
    <source>
        <dbReference type="EMBL" id="MBA0559867.1"/>
    </source>
</evidence>
<organism evidence="2 3">
    <name type="scientific">Gossypium lobatum</name>
    <dbReference type="NCBI Taxonomy" id="34289"/>
    <lineage>
        <taxon>Eukaryota</taxon>
        <taxon>Viridiplantae</taxon>
        <taxon>Streptophyta</taxon>
        <taxon>Embryophyta</taxon>
        <taxon>Tracheophyta</taxon>
        <taxon>Spermatophyta</taxon>
        <taxon>Magnoliopsida</taxon>
        <taxon>eudicotyledons</taxon>
        <taxon>Gunneridae</taxon>
        <taxon>Pentapetalae</taxon>
        <taxon>rosids</taxon>
        <taxon>malvids</taxon>
        <taxon>Malvales</taxon>
        <taxon>Malvaceae</taxon>
        <taxon>Malvoideae</taxon>
        <taxon>Gossypium</taxon>
    </lineage>
</organism>
<feature type="transmembrane region" description="Helical" evidence="1">
    <location>
        <begin position="12"/>
        <end position="31"/>
    </location>
</feature>